<gene>
    <name evidence="4" type="ORF">HNR42_002209</name>
</gene>
<comment type="similarity">
    <text evidence="2">Belongs to the carbon-nitrogen hydrolase superfamily.</text>
</comment>
<dbReference type="Proteomes" id="UP000569951">
    <property type="component" value="Unassembled WGS sequence"/>
</dbReference>
<dbReference type="PROSITE" id="PS50263">
    <property type="entry name" value="CN_HYDROLASE"/>
    <property type="match status" value="1"/>
</dbReference>
<feature type="domain" description="CN hydrolase" evidence="3">
    <location>
        <begin position="7"/>
        <end position="262"/>
    </location>
</feature>
<evidence type="ECO:0000313" key="5">
    <source>
        <dbReference type="Proteomes" id="UP000569951"/>
    </source>
</evidence>
<dbReference type="AlphaFoldDB" id="A0A841I1A6"/>
<dbReference type="InterPro" id="IPR036526">
    <property type="entry name" value="C-N_Hydrolase_sf"/>
</dbReference>
<evidence type="ECO:0000313" key="4">
    <source>
        <dbReference type="EMBL" id="MBB6098774.1"/>
    </source>
</evidence>
<accession>A0A841I1A6</accession>
<organism evidence="4 5">
    <name type="scientific">Deinobacterium chartae</name>
    <dbReference type="NCBI Taxonomy" id="521158"/>
    <lineage>
        <taxon>Bacteria</taxon>
        <taxon>Thermotogati</taxon>
        <taxon>Deinococcota</taxon>
        <taxon>Deinococci</taxon>
        <taxon>Deinococcales</taxon>
        <taxon>Deinococcaceae</taxon>
        <taxon>Deinobacterium</taxon>
    </lineage>
</organism>
<keyword evidence="1 4" id="KW-0378">Hydrolase</keyword>
<dbReference type="GO" id="GO:0050126">
    <property type="term" value="F:N-carbamoylputrescine amidase activity"/>
    <property type="evidence" value="ECO:0007669"/>
    <property type="project" value="UniProtKB-EC"/>
</dbReference>
<dbReference type="GO" id="GO:0033388">
    <property type="term" value="P:putrescine biosynthetic process from arginine"/>
    <property type="evidence" value="ECO:0007669"/>
    <property type="project" value="TreeGrafter"/>
</dbReference>
<dbReference type="PANTHER" id="PTHR43674:SF2">
    <property type="entry name" value="BETA-UREIDOPROPIONASE"/>
    <property type="match status" value="1"/>
</dbReference>
<evidence type="ECO:0000256" key="1">
    <source>
        <dbReference type="ARBA" id="ARBA00022801"/>
    </source>
</evidence>
<sequence>MSRVDQAKLAIIQMSMTDVLEENVAKAERFVREAAAAGANIVLIPELFENLYFCQVEREEYFALAHEVEGHPFLGRFQELARELGVVLPVSFFERAGQAHYNSLAAIDADGTLLGVYRKSHIPDGPGYEEKYYFNPGDTGFKAWDTRYGRIGVGICWDQWYPEAARAMSLLGAELLLYPTAIGSEPEEAGSVDTKDMWQRAMIGHAVSNVVYLAAANRIGSEVVGGLEQTFYGHSFIADYTGNKLTEYGKTEEGLLYADLDFAAARSFRAGMGFFRDRRPELYTPLLTLDGRTRRA</sequence>
<dbReference type="PANTHER" id="PTHR43674">
    <property type="entry name" value="NITRILASE C965.09-RELATED"/>
    <property type="match status" value="1"/>
</dbReference>
<name>A0A841I1A6_9DEIO</name>
<dbReference type="RefSeq" id="WP_183987508.1">
    <property type="nucleotide sequence ID" value="NZ_JACHHG010000007.1"/>
</dbReference>
<evidence type="ECO:0000259" key="3">
    <source>
        <dbReference type="PROSITE" id="PS50263"/>
    </source>
</evidence>
<dbReference type="InterPro" id="IPR050345">
    <property type="entry name" value="Aliph_Amidase/BUP"/>
</dbReference>
<dbReference type="Pfam" id="PF00795">
    <property type="entry name" value="CN_hydrolase"/>
    <property type="match status" value="1"/>
</dbReference>
<dbReference type="InterPro" id="IPR003010">
    <property type="entry name" value="C-N_Hydrolase"/>
</dbReference>
<dbReference type="Gene3D" id="3.60.110.10">
    <property type="entry name" value="Carbon-nitrogen hydrolase"/>
    <property type="match status" value="1"/>
</dbReference>
<dbReference type="NCBIfam" id="TIGR03381">
    <property type="entry name" value="agmatine_aguB"/>
    <property type="match status" value="1"/>
</dbReference>
<evidence type="ECO:0000256" key="2">
    <source>
        <dbReference type="ARBA" id="ARBA00034122"/>
    </source>
</evidence>
<dbReference type="CDD" id="cd07573">
    <property type="entry name" value="CPA"/>
    <property type="match status" value="1"/>
</dbReference>
<keyword evidence="5" id="KW-1185">Reference proteome</keyword>
<protein>
    <submittedName>
        <fullName evidence="4">N-carbamoylputrescine amidase</fullName>
        <ecNumber evidence="4">3.5.1.53</ecNumber>
    </submittedName>
</protein>
<reference evidence="4 5" key="1">
    <citation type="submission" date="2020-08" db="EMBL/GenBank/DDBJ databases">
        <title>Genomic Encyclopedia of Type Strains, Phase IV (KMG-IV): sequencing the most valuable type-strain genomes for metagenomic binning, comparative biology and taxonomic classification.</title>
        <authorList>
            <person name="Goeker M."/>
        </authorList>
    </citation>
    <scope>NUCLEOTIDE SEQUENCE [LARGE SCALE GENOMIC DNA]</scope>
    <source>
        <strain evidence="4 5">DSM 21458</strain>
    </source>
</reference>
<dbReference type="SUPFAM" id="SSF56317">
    <property type="entry name" value="Carbon-nitrogen hydrolase"/>
    <property type="match status" value="1"/>
</dbReference>
<dbReference type="InterPro" id="IPR017755">
    <property type="entry name" value="N-carbamoylputrescine_amidase"/>
</dbReference>
<comment type="caution">
    <text evidence="4">The sequence shown here is derived from an EMBL/GenBank/DDBJ whole genome shotgun (WGS) entry which is preliminary data.</text>
</comment>
<dbReference type="EMBL" id="JACHHG010000007">
    <property type="protein sequence ID" value="MBB6098774.1"/>
    <property type="molecule type" value="Genomic_DNA"/>
</dbReference>
<dbReference type="EC" id="3.5.1.53" evidence="4"/>
<proteinExistence type="inferred from homology"/>